<dbReference type="EMBL" id="KE524999">
    <property type="protein sequence ID" value="KFB39997.1"/>
    <property type="molecule type" value="Genomic_DNA"/>
</dbReference>
<accession>A0A084VPV3</accession>
<sequence length="152" mass="17052">MHKRNHHPSPVENEDSSPDGPGGNFLMTNQGRSQSIRGTWWSRPGAWPVRQPVRSDEPEVIPGDRSWIPPERRTFFLPSCRACSPWSAVPGEKRTLSIAAAAGHNKIKTKHYRNGSSPEGWEERKEMAHVASKQYATKTSGSKPSLEKQNKK</sequence>
<feature type="compositionally biased region" description="Polar residues" evidence="1">
    <location>
        <begin position="134"/>
        <end position="143"/>
    </location>
</feature>
<dbReference type="AlphaFoldDB" id="A0A084VPV3"/>
<name>A0A084VPV3_ANOSI</name>
<protein>
    <submittedName>
        <fullName evidence="2 3">Uncharacterized protein</fullName>
    </submittedName>
</protein>
<feature type="compositionally biased region" description="Polar residues" evidence="1">
    <location>
        <begin position="26"/>
        <end position="37"/>
    </location>
</feature>
<evidence type="ECO:0000313" key="2">
    <source>
        <dbReference type="EMBL" id="KFB39997.1"/>
    </source>
</evidence>
<keyword evidence="4" id="KW-1185">Reference proteome</keyword>
<reference evidence="3" key="2">
    <citation type="submission" date="2020-05" db="UniProtKB">
        <authorList>
            <consortium name="EnsemblMetazoa"/>
        </authorList>
    </citation>
    <scope>IDENTIFICATION</scope>
</reference>
<evidence type="ECO:0000313" key="3">
    <source>
        <dbReference type="EnsemblMetazoa" id="ASIC007386-PA"/>
    </source>
</evidence>
<feature type="region of interest" description="Disordered" evidence="1">
    <location>
        <begin position="1"/>
        <end position="68"/>
    </location>
</feature>
<dbReference type="VEuPathDB" id="VectorBase:ASIC007386"/>
<proteinExistence type="predicted"/>
<evidence type="ECO:0000256" key="1">
    <source>
        <dbReference type="SAM" id="MobiDB-lite"/>
    </source>
</evidence>
<organism evidence="2">
    <name type="scientific">Anopheles sinensis</name>
    <name type="common">Mosquito</name>
    <dbReference type="NCBI Taxonomy" id="74873"/>
    <lineage>
        <taxon>Eukaryota</taxon>
        <taxon>Metazoa</taxon>
        <taxon>Ecdysozoa</taxon>
        <taxon>Arthropoda</taxon>
        <taxon>Hexapoda</taxon>
        <taxon>Insecta</taxon>
        <taxon>Pterygota</taxon>
        <taxon>Neoptera</taxon>
        <taxon>Endopterygota</taxon>
        <taxon>Diptera</taxon>
        <taxon>Nematocera</taxon>
        <taxon>Culicoidea</taxon>
        <taxon>Culicidae</taxon>
        <taxon>Anophelinae</taxon>
        <taxon>Anopheles</taxon>
    </lineage>
</organism>
<dbReference type="EMBL" id="ATLV01015039">
    <property type="status" value="NOT_ANNOTATED_CDS"/>
    <property type="molecule type" value="Genomic_DNA"/>
</dbReference>
<gene>
    <name evidence="2" type="ORF">ZHAS_00007386</name>
</gene>
<dbReference type="EnsemblMetazoa" id="ASIC007386-RA">
    <property type="protein sequence ID" value="ASIC007386-PA"/>
    <property type="gene ID" value="ASIC007386"/>
</dbReference>
<dbReference type="Proteomes" id="UP000030765">
    <property type="component" value="Unassembled WGS sequence"/>
</dbReference>
<feature type="region of interest" description="Disordered" evidence="1">
    <location>
        <begin position="108"/>
        <end position="152"/>
    </location>
</feature>
<evidence type="ECO:0000313" key="4">
    <source>
        <dbReference type="Proteomes" id="UP000030765"/>
    </source>
</evidence>
<reference evidence="2 4" key="1">
    <citation type="journal article" date="2014" name="BMC Genomics">
        <title>Genome sequence of Anopheles sinensis provides insight into genetics basis of mosquito competence for malaria parasites.</title>
        <authorList>
            <person name="Zhou D."/>
            <person name="Zhang D."/>
            <person name="Ding G."/>
            <person name="Shi L."/>
            <person name="Hou Q."/>
            <person name="Ye Y."/>
            <person name="Xu Y."/>
            <person name="Zhou H."/>
            <person name="Xiong C."/>
            <person name="Li S."/>
            <person name="Yu J."/>
            <person name="Hong S."/>
            <person name="Yu X."/>
            <person name="Zou P."/>
            <person name="Chen C."/>
            <person name="Chang X."/>
            <person name="Wang W."/>
            <person name="Lv Y."/>
            <person name="Sun Y."/>
            <person name="Ma L."/>
            <person name="Shen B."/>
            <person name="Zhu C."/>
        </authorList>
    </citation>
    <scope>NUCLEOTIDE SEQUENCE [LARGE SCALE GENOMIC DNA]</scope>
</reference>